<keyword evidence="3" id="KW-0378">Hydrolase</keyword>
<comment type="caution">
    <text evidence="3">The sequence shown here is derived from an EMBL/GenBank/DDBJ whole genome shotgun (WGS) entry which is preliminary data.</text>
</comment>
<gene>
    <name evidence="3" type="ORF">C1H70_06050</name>
</gene>
<dbReference type="GO" id="GO:0016787">
    <property type="term" value="F:hydrolase activity"/>
    <property type="evidence" value="ECO:0007669"/>
    <property type="project" value="UniProtKB-KW"/>
</dbReference>
<evidence type="ECO:0000259" key="2">
    <source>
        <dbReference type="Pfam" id="PF12146"/>
    </source>
</evidence>
<dbReference type="InterPro" id="IPR017208">
    <property type="entry name" value="UCP037442_abhydr"/>
</dbReference>
<dbReference type="PIRSF" id="PIRSF037442">
    <property type="entry name" value="UCP037442_abhydr"/>
    <property type="match status" value="1"/>
</dbReference>
<evidence type="ECO:0000256" key="1">
    <source>
        <dbReference type="SAM" id="MobiDB-lite"/>
    </source>
</evidence>
<dbReference type="InterPro" id="IPR029058">
    <property type="entry name" value="AB_hydrolase_fold"/>
</dbReference>
<dbReference type="OrthoDB" id="9785076at2"/>
<feature type="region of interest" description="Disordered" evidence="1">
    <location>
        <begin position="300"/>
        <end position="320"/>
    </location>
</feature>
<dbReference type="RefSeq" id="WP_102587452.1">
    <property type="nucleotide sequence ID" value="NZ_BNAE01000002.1"/>
</dbReference>
<protein>
    <submittedName>
        <fullName evidence="3">Alpha/beta hydrolase</fullName>
    </submittedName>
</protein>
<feature type="domain" description="Serine aminopeptidase S33" evidence="2">
    <location>
        <begin position="28"/>
        <end position="165"/>
    </location>
</feature>
<reference evidence="3 4" key="1">
    <citation type="submission" date="2018-01" db="EMBL/GenBank/DDBJ databases">
        <title>Halomonas endophytica sp. nov., isolated from storage liquid in the stems of Populus euphratica.</title>
        <authorList>
            <person name="Chen C."/>
        </authorList>
    </citation>
    <scope>NUCLEOTIDE SEQUENCE [LARGE SCALE GENOMIC DNA]</scope>
    <source>
        <strain evidence="3 4">BZ-SZ-XJ27</strain>
    </source>
</reference>
<dbReference type="AlphaFoldDB" id="A0A2N7UKZ6"/>
<dbReference type="Proteomes" id="UP000235547">
    <property type="component" value="Unassembled WGS sequence"/>
</dbReference>
<name>A0A2N7UKZ6_9GAMM</name>
<dbReference type="InterPro" id="IPR022742">
    <property type="entry name" value="Hydrolase_4"/>
</dbReference>
<organism evidence="3 4">
    <name type="scientific">Halomonas urumqiensis</name>
    <dbReference type="NCBI Taxonomy" id="1684789"/>
    <lineage>
        <taxon>Bacteria</taxon>
        <taxon>Pseudomonadati</taxon>
        <taxon>Pseudomonadota</taxon>
        <taxon>Gammaproteobacteria</taxon>
        <taxon>Oceanospirillales</taxon>
        <taxon>Halomonadaceae</taxon>
        <taxon>Halomonas</taxon>
    </lineage>
</organism>
<dbReference type="SUPFAM" id="SSF53474">
    <property type="entry name" value="alpha/beta-Hydrolases"/>
    <property type="match status" value="1"/>
</dbReference>
<proteinExistence type="predicted"/>
<evidence type="ECO:0000313" key="3">
    <source>
        <dbReference type="EMBL" id="PMR81115.1"/>
    </source>
</evidence>
<keyword evidence="4" id="KW-1185">Reference proteome</keyword>
<dbReference type="Gene3D" id="3.40.50.1820">
    <property type="entry name" value="alpha/beta hydrolase"/>
    <property type="match status" value="1"/>
</dbReference>
<dbReference type="EMBL" id="PNRG01000011">
    <property type="protein sequence ID" value="PMR81115.1"/>
    <property type="molecule type" value="Genomic_DNA"/>
</dbReference>
<sequence>MPKPITLTATDGFHLHGSEWRHAPADPARPVVVINPATSVASRYYHRFAAYLHEHGRDVVTYDYRGIGASRPSASLRRCKANWFVWGEQDCEGVLGYVKDAFPGQPVDVVAHSVGGFALGLAPSNAMVRRVFSMGSQFAYWRDYPPELRRGMLLKWHLAMPLLAVALGYVPAKRLGWMEDTPRGVALDWATMRPGFERSFRHRSSHGARLARQRLACFTGLRAPLLALSVTDDPFGTEVAIERLLDYFTASPRTHLRLSPQDIDAAQIGHFAFFHERFRHTLWPLALAWLDSGELPADAPGRRVRRPQESPLQQHARACL</sequence>
<accession>A0A2N7UKZ6</accession>
<dbReference type="Pfam" id="PF12146">
    <property type="entry name" value="Hydrolase_4"/>
    <property type="match status" value="1"/>
</dbReference>
<evidence type="ECO:0000313" key="4">
    <source>
        <dbReference type="Proteomes" id="UP000235547"/>
    </source>
</evidence>